<gene>
    <name evidence="2" type="ORF">ATEG_09899</name>
</gene>
<reference evidence="3" key="1">
    <citation type="submission" date="2005-09" db="EMBL/GenBank/DDBJ databases">
        <title>Annotation of the Aspergillus terreus NIH2624 genome.</title>
        <authorList>
            <person name="Birren B.W."/>
            <person name="Lander E.S."/>
            <person name="Galagan J.E."/>
            <person name="Nusbaum C."/>
            <person name="Devon K."/>
            <person name="Henn M."/>
            <person name="Ma L.-J."/>
            <person name="Jaffe D.B."/>
            <person name="Butler J."/>
            <person name="Alvarez P."/>
            <person name="Gnerre S."/>
            <person name="Grabherr M."/>
            <person name="Kleber M."/>
            <person name="Mauceli E.W."/>
            <person name="Brockman W."/>
            <person name="Rounsley S."/>
            <person name="Young S.K."/>
            <person name="LaButti K."/>
            <person name="Pushparaj V."/>
            <person name="DeCaprio D."/>
            <person name="Crawford M."/>
            <person name="Koehrsen M."/>
            <person name="Engels R."/>
            <person name="Montgomery P."/>
            <person name="Pearson M."/>
            <person name="Howarth C."/>
            <person name="Larson L."/>
            <person name="Luoma S."/>
            <person name="White J."/>
            <person name="Alvarado L."/>
            <person name="Kodira C.D."/>
            <person name="Zeng Q."/>
            <person name="Oleary S."/>
            <person name="Yandava C."/>
            <person name="Denning D.W."/>
            <person name="Nierman W.C."/>
            <person name="Milne T."/>
            <person name="Madden K."/>
        </authorList>
    </citation>
    <scope>NUCLEOTIDE SEQUENCE [LARGE SCALE GENOMIC DNA]</scope>
    <source>
        <strain evidence="3">NIH 2624 / FGSC A1156</strain>
    </source>
</reference>
<keyword evidence="1" id="KW-0732">Signal</keyword>
<sequence>MRATPFLFISFLLLLVWSPIAQGAAIPNSNIQSLDVTDSPALIKRGCVPSKQNPKKWACNSEVPSVADLVTKIKEYKQVGYKDSLFYNNLQGESAIKGPPIVPEDAAWGGYEYPALTRNPYVNKIIQVSMHGNSGIQATTEVIWKMGDPKSPKEPRG</sequence>
<accession>Q0C8T5</accession>
<evidence type="ECO:0000313" key="3">
    <source>
        <dbReference type="Proteomes" id="UP000007963"/>
    </source>
</evidence>
<dbReference type="HOGENOM" id="CLU_1677481_0_0_1"/>
<dbReference type="Proteomes" id="UP000007963">
    <property type="component" value="Unassembled WGS sequence"/>
</dbReference>
<evidence type="ECO:0000313" key="2">
    <source>
        <dbReference type="EMBL" id="EAU30090.1"/>
    </source>
</evidence>
<organism evidence="2 3">
    <name type="scientific">Aspergillus terreus (strain NIH 2624 / FGSC A1156)</name>
    <dbReference type="NCBI Taxonomy" id="341663"/>
    <lineage>
        <taxon>Eukaryota</taxon>
        <taxon>Fungi</taxon>
        <taxon>Dikarya</taxon>
        <taxon>Ascomycota</taxon>
        <taxon>Pezizomycotina</taxon>
        <taxon>Eurotiomycetes</taxon>
        <taxon>Eurotiomycetidae</taxon>
        <taxon>Eurotiales</taxon>
        <taxon>Aspergillaceae</taxon>
        <taxon>Aspergillus</taxon>
        <taxon>Aspergillus subgen. Circumdati</taxon>
    </lineage>
</organism>
<dbReference type="EMBL" id="CH476608">
    <property type="protein sequence ID" value="EAU30090.1"/>
    <property type="molecule type" value="Genomic_DNA"/>
</dbReference>
<dbReference type="RefSeq" id="XP_001218521.1">
    <property type="nucleotide sequence ID" value="XM_001218520.1"/>
</dbReference>
<evidence type="ECO:0000256" key="1">
    <source>
        <dbReference type="SAM" id="SignalP"/>
    </source>
</evidence>
<feature type="chain" id="PRO_5004170061" evidence="1">
    <location>
        <begin position="24"/>
        <end position="157"/>
    </location>
</feature>
<feature type="signal peptide" evidence="1">
    <location>
        <begin position="1"/>
        <end position="23"/>
    </location>
</feature>
<protein>
    <submittedName>
        <fullName evidence="2">Uncharacterized protein</fullName>
    </submittedName>
</protein>
<dbReference type="OrthoDB" id="73875at2759"/>
<dbReference type="AlphaFoldDB" id="Q0C8T5"/>
<proteinExistence type="predicted"/>
<dbReference type="GeneID" id="4354241"/>
<name>Q0C8T5_ASPTN</name>
<dbReference type="VEuPathDB" id="FungiDB:ATEG_09899"/>